<reference evidence="2" key="1">
    <citation type="submission" date="2019-08" db="EMBL/GenBank/DDBJ databases">
        <authorList>
            <person name="Kucharzyk K."/>
            <person name="Murdoch R.W."/>
            <person name="Higgins S."/>
            <person name="Loffler F."/>
        </authorList>
    </citation>
    <scope>NUCLEOTIDE SEQUENCE</scope>
</reference>
<organism evidence="2">
    <name type="scientific">bioreactor metagenome</name>
    <dbReference type="NCBI Taxonomy" id="1076179"/>
    <lineage>
        <taxon>unclassified sequences</taxon>
        <taxon>metagenomes</taxon>
        <taxon>ecological metagenomes</taxon>
    </lineage>
</organism>
<dbReference type="Pfam" id="PF00403">
    <property type="entry name" value="HMA"/>
    <property type="match status" value="1"/>
</dbReference>
<dbReference type="SUPFAM" id="SSF55008">
    <property type="entry name" value="HMA, heavy metal-associated domain"/>
    <property type="match status" value="1"/>
</dbReference>
<comment type="caution">
    <text evidence="2">The sequence shown here is derived from an EMBL/GenBank/DDBJ whole genome shotgun (WGS) entry which is preliminary data.</text>
</comment>
<dbReference type="CDD" id="cd00371">
    <property type="entry name" value="HMA"/>
    <property type="match status" value="1"/>
</dbReference>
<feature type="domain" description="HMA" evidence="1">
    <location>
        <begin position="1"/>
        <end position="56"/>
    </location>
</feature>
<dbReference type="InterPro" id="IPR006121">
    <property type="entry name" value="HMA_dom"/>
</dbReference>
<accession>A0A645J4E1</accession>
<gene>
    <name evidence="2" type="primary">copZ_27</name>
    <name evidence="2" type="ORF">SDC9_205253</name>
</gene>
<dbReference type="Gene3D" id="3.30.70.100">
    <property type="match status" value="1"/>
</dbReference>
<dbReference type="AlphaFoldDB" id="A0A645J4E1"/>
<proteinExistence type="predicted"/>
<dbReference type="PROSITE" id="PS50846">
    <property type="entry name" value="HMA_2"/>
    <property type="match status" value="1"/>
</dbReference>
<protein>
    <submittedName>
        <fullName evidence="2">Copper chaperone CopZ</fullName>
    </submittedName>
</protein>
<sequence length="59" mass="6248">MSCGHCQARVEKALNTIDGVNATVDLANKCAKVQLTKEVANEVLKAAVEEAGYDVISID</sequence>
<evidence type="ECO:0000313" key="2">
    <source>
        <dbReference type="EMBL" id="MPN57559.1"/>
    </source>
</evidence>
<dbReference type="EMBL" id="VSSQ01129199">
    <property type="protein sequence ID" value="MPN57559.1"/>
    <property type="molecule type" value="Genomic_DNA"/>
</dbReference>
<dbReference type="GO" id="GO:0046872">
    <property type="term" value="F:metal ion binding"/>
    <property type="evidence" value="ECO:0007669"/>
    <property type="project" value="InterPro"/>
</dbReference>
<evidence type="ECO:0000259" key="1">
    <source>
        <dbReference type="PROSITE" id="PS50846"/>
    </source>
</evidence>
<dbReference type="InterPro" id="IPR036163">
    <property type="entry name" value="HMA_dom_sf"/>
</dbReference>
<name>A0A645J4E1_9ZZZZ</name>